<keyword evidence="1" id="KW-0812">Transmembrane</keyword>
<feature type="transmembrane region" description="Helical" evidence="1">
    <location>
        <begin position="21"/>
        <end position="41"/>
    </location>
</feature>
<comment type="caution">
    <text evidence="2">The sequence shown here is derived from an EMBL/GenBank/DDBJ whole genome shotgun (WGS) entry which is preliminary data.</text>
</comment>
<dbReference type="Proteomes" id="UP000729733">
    <property type="component" value="Unassembled WGS sequence"/>
</dbReference>
<evidence type="ECO:0000313" key="2">
    <source>
        <dbReference type="EMBL" id="MCC0177802.1"/>
    </source>
</evidence>
<dbReference type="AlphaFoldDB" id="A0A964BS47"/>
<dbReference type="RefSeq" id="WP_229640869.1">
    <property type="nucleotide sequence ID" value="NZ_JADWDC010000029.1"/>
</dbReference>
<evidence type="ECO:0000256" key="1">
    <source>
        <dbReference type="SAM" id="Phobius"/>
    </source>
</evidence>
<gene>
    <name evidence="2" type="ORF">I4641_12520</name>
</gene>
<accession>A0A964BS47</accession>
<feature type="transmembrane region" description="Helical" evidence="1">
    <location>
        <begin position="47"/>
        <end position="68"/>
    </location>
</feature>
<evidence type="ECO:0000313" key="3">
    <source>
        <dbReference type="Proteomes" id="UP000729733"/>
    </source>
</evidence>
<dbReference type="PANTHER" id="PTHR34351">
    <property type="entry name" value="SLR1927 PROTEIN-RELATED"/>
    <property type="match status" value="1"/>
</dbReference>
<protein>
    <submittedName>
        <fullName evidence="2">DUF58 domain-containing protein</fullName>
    </submittedName>
</protein>
<name>A0A964BS47_9CYAN</name>
<keyword evidence="1" id="KW-0472">Membrane</keyword>
<keyword evidence="3" id="KW-1185">Reference proteome</keyword>
<organism evidence="2 3">
    <name type="scientific">Waterburya agarophytonicola KI4</name>
    <dbReference type="NCBI Taxonomy" id="2874699"/>
    <lineage>
        <taxon>Bacteria</taxon>
        <taxon>Bacillati</taxon>
        <taxon>Cyanobacteriota</taxon>
        <taxon>Cyanophyceae</taxon>
        <taxon>Pleurocapsales</taxon>
        <taxon>Hyellaceae</taxon>
        <taxon>Waterburya</taxon>
        <taxon>Waterburya agarophytonicola</taxon>
    </lineage>
</organism>
<sequence>MKVLYRLFCWSYQKQQWLLKSFTPGGLGLLLCLAATVIIGLDTKQTMAYQILTFLLAVLAIALFYSFFFRFRFEAQRNLPRFATVGVKLAYKITITNKTKQRQQGLQFIEDIGNCKLSLAEFERIKSGRNSLINIYFHWLKAIARERKATTKAISLPPLKPQGETVVKGEIDPTHRGVVRLKGISVLRSDPFNIYRGIRTINLPQSLLVLPHRYQLPVINLPGSRMSQSGTVSLASSVGDSEEFVSLRDYRPGDPLRNIHWKSWAKIDKPVIKEEQSEYFVRHALILDTFQFQSESEILEEAVSVAASFACDFYTQESLLDLMFVGLESYCFTSGRGLGDSEQMLEILAGVRACQDKSFDYLTAAVMERLSMLSGCICILIDWDEERKKLVQNLQRFDIPLLVLLLAEPNRDYSQINVANLHILFVDKVQESLMNVGG</sequence>
<proteinExistence type="predicted"/>
<keyword evidence="1" id="KW-1133">Transmembrane helix</keyword>
<reference evidence="2" key="1">
    <citation type="journal article" date="2021" name="Antonie Van Leeuwenhoek">
        <title>Draft genome and description of Waterburya agarophytonicola gen. nov. sp. nov. (Pleurocapsales, Cyanobacteria): a seaweed symbiont.</title>
        <authorList>
            <person name="Bonthond G."/>
            <person name="Shalygin S."/>
            <person name="Bayer T."/>
            <person name="Weinberger F."/>
        </authorList>
    </citation>
    <scope>NUCLEOTIDE SEQUENCE</scope>
    <source>
        <strain evidence="2">KI4</strain>
    </source>
</reference>
<dbReference type="EMBL" id="JADWDC010000029">
    <property type="protein sequence ID" value="MCC0177802.1"/>
    <property type="molecule type" value="Genomic_DNA"/>
</dbReference>